<dbReference type="GO" id="GO:0016020">
    <property type="term" value="C:membrane"/>
    <property type="evidence" value="ECO:0007669"/>
    <property type="project" value="UniProtKB-SubCell"/>
</dbReference>
<comment type="caution">
    <text evidence="13">The sequence shown here is derived from an EMBL/GenBank/DDBJ whole genome shotgun (WGS) entry which is preliminary data.</text>
</comment>
<evidence type="ECO:0000256" key="8">
    <source>
        <dbReference type="ARBA" id="ARBA00023136"/>
    </source>
</evidence>
<evidence type="ECO:0000256" key="1">
    <source>
        <dbReference type="ARBA" id="ARBA00004141"/>
    </source>
</evidence>
<feature type="transmembrane region" description="Helical" evidence="10">
    <location>
        <begin position="244"/>
        <end position="264"/>
    </location>
</feature>
<keyword evidence="6 10" id="KW-1133">Transmembrane helix</keyword>
<dbReference type="Pfam" id="PF23256">
    <property type="entry name" value="CHX17_2nd"/>
    <property type="match status" value="1"/>
</dbReference>
<feature type="transmembrane region" description="Helical" evidence="10">
    <location>
        <begin position="425"/>
        <end position="449"/>
    </location>
</feature>
<keyword evidence="4 10" id="KW-0812">Transmembrane</keyword>
<dbReference type="InterPro" id="IPR050794">
    <property type="entry name" value="CPA2_transporter"/>
</dbReference>
<dbReference type="GO" id="GO:0015297">
    <property type="term" value="F:antiporter activity"/>
    <property type="evidence" value="ECO:0007669"/>
    <property type="project" value="InterPro"/>
</dbReference>
<evidence type="ECO:0000256" key="5">
    <source>
        <dbReference type="ARBA" id="ARBA00022958"/>
    </source>
</evidence>
<feature type="transmembrane region" description="Helical" evidence="10">
    <location>
        <begin position="461"/>
        <end position="479"/>
    </location>
</feature>
<protein>
    <recommendedName>
        <fullName evidence="15">Cation/H+ exchanger domain-containing protein</fullName>
    </recommendedName>
</protein>
<accession>A0AAN9QB56</accession>
<keyword evidence="7" id="KW-0406">Ion transport</keyword>
<name>A0AAN9QB56_CANGL</name>
<evidence type="ECO:0000256" key="6">
    <source>
        <dbReference type="ARBA" id="ARBA00022989"/>
    </source>
</evidence>
<evidence type="ECO:0000259" key="11">
    <source>
        <dbReference type="Pfam" id="PF00999"/>
    </source>
</evidence>
<feature type="transmembrane region" description="Helical" evidence="10">
    <location>
        <begin position="276"/>
        <end position="301"/>
    </location>
</feature>
<dbReference type="GO" id="GO:1902600">
    <property type="term" value="P:proton transmembrane transport"/>
    <property type="evidence" value="ECO:0007669"/>
    <property type="project" value="InterPro"/>
</dbReference>
<evidence type="ECO:0000256" key="3">
    <source>
        <dbReference type="ARBA" id="ARBA00022538"/>
    </source>
</evidence>
<reference evidence="13 14" key="1">
    <citation type="submission" date="2024-01" db="EMBL/GenBank/DDBJ databases">
        <title>The genomes of 5 underutilized Papilionoideae crops provide insights into root nodulation and disease resistanc.</title>
        <authorList>
            <person name="Jiang F."/>
        </authorList>
    </citation>
    <scope>NUCLEOTIDE SEQUENCE [LARGE SCALE GENOMIC DNA]</scope>
    <source>
        <strain evidence="13">LVBAO_FW01</strain>
        <tissue evidence="13">Leaves</tissue>
    </source>
</reference>
<dbReference type="GO" id="GO:0006813">
    <property type="term" value="P:potassium ion transport"/>
    <property type="evidence" value="ECO:0007669"/>
    <property type="project" value="UniProtKB-KW"/>
</dbReference>
<feature type="transmembrane region" description="Helical" evidence="10">
    <location>
        <begin position="176"/>
        <end position="196"/>
    </location>
</feature>
<keyword evidence="8 10" id="KW-0472">Membrane</keyword>
<evidence type="ECO:0008006" key="15">
    <source>
        <dbReference type="Google" id="ProtNLM"/>
    </source>
</evidence>
<feature type="domain" description="Cation/H+ exchanger transmembrane" evidence="11">
    <location>
        <begin position="129"/>
        <end position="509"/>
    </location>
</feature>
<evidence type="ECO:0000256" key="10">
    <source>
        <dbReference type="SAM" id="Phobius"/>
    </source>
</evidence>
<dbReference type="Gene3D" id="1.20.1530.20">
    <property type="match status" value="1"/>
</dbReference>
<comment type="subcellular location">
    <subcellularLocation>
        <location evidence="1">Membrane</location>
        <topology evidence="1">Multi-pass membrane protein</topology>
    </subcellularLocation>
</comment>
<evidence type="ECO:0000313" key="13">
    <source>
        <dbReference type="EMBL" id="KAK7331460.1"/>
    </source>
</evidence>
<feature type="transmembrane region" description="Helical" evidence="10">
    <location>
        <begin position="139"/>
        <end position="156"/>
    </location>
</feature>
<dbReference type="GO" id="GO:0006885">
    <property type="term" value="P:regulation of pH"/>
    <property type="evidence" value="ECO:0007669"/>
    <property type="project" value="TreeGrafter"/>
</dbReference>
<dbReference type="Proteomes" id="UP001367508">
    <property type="component" value="Unassembled WGS sequence"/>
</dbReference>
<dbReference type="GO" id="GO:0012505">
    <property type="term" value="C:endomembrane system"/>
    <property type="evidence" value="ECO:0007669"/>
    <property type="project" value="TreeGrafter"/>
</dbReference>
<dbReference type="PANTHER" id="PTHR32468">
    <property type="entry name" value="CATION/H + ANTIPORTER"/>
    <property type="match status" value="1"/>
</dbReference>
<sequence>MFMAASHSPDYSLLSNILRSKAFGAESGKKLKMWEFERRKFSLAKLTQKKSRIGIVLHTKMNLNPNETMFRSITVMNGSSSTYMVCYDVPPHIGSDGLWGVGEHSRAPMKSFLPLFELQVLIIFGITQICRFLLMPMRFPLFISQMIAGLILHSLLQMEPWGTEMRKLFPYGTHDIISTVSSIGFVLFIFINGVQMDFSMITRTGKKAWIIAIFGLVMPLFIAFTAISLFHHKIDKFIQSYDDIYVALLSHTINSFAVIASLLNELQMQNSELGRLALSSALVSDVLCTIVTAIATALMITPETSMNDVAGNLLALLALVIFVPLVCRPAMFWIIKQTPEGRPVKNGYIYVIIVMVFALGWVSVRINQEFVLGVFLFGLSVPEGPPLGSALVKKLQMFGTSFFLPIFVTTCMLKADFSTYFSSNWFLIIGLVIVITHFLKMMSCILPALYCNIPMRDSLTLAFILNSKGVVEIGLYCFLYDNRIMDGQTYGILMISIIIVATIVHWLVKALYDPSRKFAGYQKRNIASLRPNSELRMLVCIHKPNHISSMIDAVDMCCPTEENPITVDVMHLIELVGRALPIFIPHRLQRQDSGFNKSYSDDVILAFDIYQHDNPNAVSAYTCTAISPYNLMYEDVCNLALDKVASIILLPFHRRWSIDGRVESDDKNIKTLNSRVLEIAPCSVGILVNRASHKIKDSSKETRVALIYLGGEDDQEALCIAKRAIRNPGIKLVVYNLVVNLGEVIDYDGMLQDMKHAHNVKYEEIIAKDGSHTADFLVDVANKHDFFIVGRRHEIHTPQTNGLTNWSEFPELGVIGDFLVSPDLGSRASILVVQQQLSLNTNTHANWLGKITRKIGGSIRFEIWLRSLIVSAGREMGEASELRSRIAEIQKLCNDDPLELDGNDLLDQCALHLQARVEQIVSEFPDVGIQDGYLQILNDELNNVELQTTHVANEIQLLAKTQKDDCILLEAKLAEIQCSLDYITSEDQNTAEATQDIDSPMLADDCSNSTIVNLDKHLEQLELDNKIDEMKLTLKSLQNLQFKVKWFDVVEKIDDAFTGLKVLAFDENCIRLSLKTYMPTFEDISYLQRVEDTIDAAELNHELLIKVFEGTMKLKNVQVFPNDIYVNDIVDAAKFVSKSSLRWFIQKVQDRIILSTLRRLVVKEANKSRYSLDYLDKDEIIVAHMVGGIDAYIKLSHGWPIFGSPLKLISIKGSDDVKRIYKVEELANSLDANIRQNILSFVDAVEKYL</sequence>
<feature type="transmembrane region" description="Helical" evidence="10">
    <location>
        <begin position="395"/>
        <end position="413"/>
    </location>
</feature>
<dbReference type="Pfam" id="PF00999">
    <property type="entry name" value="Na_H_Exchanger"/>
    <property type="match status" value="1"/>
</dbReference>
<keyword evidence="2" id="KW-0813">Transport</keyword>
<organism evidence="13 14">
    <name type="scientific">Canavalia gladiata</name>
    <name type="common">Sword bean</name>
    <name type="synonym">Dolichos gladiatus</name>
    <dbReference type="NCBI Taxonomy" id="3824"/>
    <lineage>
        <taxon>Eukaryota</taxon>
        <taxon>Viridiplantae</taxon>
        <taxon>Streptophyta</taxon>
        <taxon>Embryophyta</taxon>
        <taxon>Tracheophyta</taxon>
        <taxon>Spermatophyta</taxon>
        <taxon>Magnoliopsida</taxon>
        <taxon>eudicotyledons</taxon>
        <taxon>Gunneridae</taxon>
        <taxon>Pentapetalae</taxon>
        <taxon>rosids</taxon>
        <taxon>fabids</taxon>
        <taxon>Fabales</taxon>
        <taxon>Fabaceae</taxon>
        <taxon>Papilionoideae</taxon>
        <taxon>50 kb inversion clade</taxon>
        <taxon>NPAAA clade</taxon>
        <taxon>indigoferoid/millettioid clade</taxon>
        <taxon>Phaseoleae</taxon>
        <taxon>Canavalia</taxon>
    </lineage>
</organism>
<feature type="transmembrane region" description="Helical" evidence="10">
    <location>
        <begin position="112"/>
        <end position="134"/>
    </location>
</feature>
<dbReference type="InterPro" id="IPR006153">
    <property type="entry name" value="Cation/H_exchanger_TM"/>
</dbReference>
<feature type="transmembrane region" description="Helical" evidence="10">
    <location>
        <begin position="313"/>
        <end position="335"/>
    </location>
</feature>
<comment type="similarity">
    <text evidence="9">Belongs to the monovalent cation:proton antiporter 2 (CPA2) transporter (TC 2.A.37) family. CHX (TC 2.A.37.4) subfamily.</text>
</comment>
<keyword evidence="3" id="KW-0633">Potassium transport</keyword>
<feature type="transmembrane region" description="Helical" evidence="10">
    <location>
        <begin position="208"/>
        <end position="232"/>
    </location>
</feature>
<evidence type="ECO:0000256" key="2">
    <source>
        <dbReference type="ARBA" id="ARBA00022448"/>
    </source>
</evidence>
<evidence type="ECO:0000256" key="7">
    <source>
        <dbReference type="ARBA" id="ARBA00023065"/>
    </source>
</evidence>
<gene>
    <name evidence="13" type="ORF">VNO77_25685</name>
</gene>
<proteinExistence type="inferred from homology"/>
<keyword evidence="5" id="KW-0630">Potassium</keyword>
<evidence type="ECO:0000259" key="12">
    <source>
        <dbReference type="Pfam" id="PF23256"/>
    </source>
</evidence>
<dbReference type="PANTHER" id="PTHR32468:SF120">
    <property type="entry name" value="CATION_H+ EXCHANGER 3"/>
    <property type="match status" value="1"/>
</dbReference>
<evidence type="ECO:0000256" key="4">
    <source>
        <dbReference type="ARBA" id="ARBA00022692"/>
    </source>
</evidence>
<feature type="transmembrane region" description="Helical" evidence="10">
    <location>
        <begin position="347"/>
        <end position="366"/>
    </location>
</feature>
<dbReference type="AlphaFoldDB" id="A0AAN9QB56"/>
<dbReference type="InterPro" id="IPR057291">
    <property type="entry name" value="CHX17_2nd"/>
</dbReference>
<feature type="transmembrane region" description="Helical" evidence="10">
    <location>
        <begin position="491"/>
        <end position="508"/>
    </location>
</feature>
<keyword evidence="14" id="KW-1185">Reference proteome</keyword>
<dbReference type="EMBL" id="JAYMYQ010000005">
    <property type="protein sequence ID" value="KAK7331460.1"/>
    <property type="molecule type" value="Genomic_DNA"/>
</dbReference>
<evidence type="ECO:0000313" key="14">
    <source>
        <dbReference type="Proteomes" id="UP001367508"/>
    </source>
</evidence>
<feature type="domain" description="Cation/H(+) antiporter central" evidence="12">
    <location>
        <begin position="568"/>
        <end position="691"/>
    </location>
</feature>
<dbReference type="InterPro" id="IPR038770">
    <property type="entry name" value="Na+/solute_symporter_sf"/>
</dbReference>
<evidence type="ECO:0000256" key="9">
    <source>
        <dbReference type="ARBA" id="ARBA00038341"/>
    </source>
</evidence>